<dbReference type="AlphaFoldDB" id="A0A1I8NU30"/>
<protein>
    <submittedName>
        <fullName evidence="2">Uncharacterized protein</fullName>
    </submittedName>
</protein>
<evidence type="ECO:0000256" key="1">
    <source>
        <dbReference type="SAM" id="SignalP"/>
    </source>
</evidence>
<dbReference type="VEuPathDB" id="VectorBase:SCAU002035"/>
<evidence type="ECO:0000313" key="2">
    <source>
        <dbReference type="EnsemblMetazoa" id="SCAU002035-PB"/>
    </source>
</evidence>
<dbReference type="Proteomes" id="UP000095300">
    <property type="component" value="Unassembled WGS sequence"/>
</dbReference>
<organism evidence="2 3">
    <name type="scientific">Stomoxys calcitrans</name>
    <name type="common">Stable fly</name>
    <name type="synonym">Conops calcitrans</name>
    <dbReference type="NCBI Taxonomy" id="35570"/>
    <lineage>
        <taxon>Eukaryota</taxon>
        <taxon>Metazoa</taxon>
        <taxon>Ecdysozoa</taxon>
        <taxon>Arthropoda</taxon>
        <taxon>Hexapoda</taxon>
        <taxon>Insecta</taxon>
        <taxon>Pterygota</taxon>
        <taxon>Neoptera</taxon>
        <taxon>Endopterygota</taxon>
        <taxon>Diptera</taxon>
        <taxon>Brachycera</taxon>
        <taxon>Muscomorpha</taxon>
        <taxon>Muscoidea</taxon>
        <taxon>Muscidae</taxon>
        <taxon>Stomoxys</taxon>
    </lineage>
</organism>
<dbReference type="Pfam" id="PF06477">
    <property type="entry name" value="DUF1091"/>
    <property type="match status" value="1"/>
</dbReference>
<name>A0A1I8NU30_STOCA</name>
<keyword evidence="3" id="KW-1185">Reference proteome</keyword>
<dbReference type="SMART" id="SM00697">
    <property type="entry name" value="DM8"/>
    <property type="match status" value="1"/>
</dbReference>
<dbReference type="EnsemblMetazoa" id="SCAU002035-RB">
    <property type="protein sequence ID" value="SCAU002035-PB"/>
    <property type="gene ID" value="SCAU002035"/>
</dbReference>
<sequence length="184" mass="21403">MSKIICLLFKLLYALKMYMDFTEAAKGSGFMLTNMECESWDKEFVYFSLCQVEKRSQILSVLNARATLRKTASDIKANVKLLRKLNRIYQPFLYDDFIDVCGLLANMDDKRQIFWSSITPVITKHTNVNHSCPYYPQDIVAHNFSHDAGYASLLPIPKGKYRVQVIFWVNGVKRCKINIYSEKF</sequence>
<dbReference type="PANTHER" id="PTHR20898">
    <property type="entry name" value="DAEDALUS ON 3-RELATED-RELATED"/>
    <property type="match status" value="1"/>
</dbReference>
<proteinExistence type="predicted"/>
<gene>
    <name evidence="2" type="primary">106085039</name>
</gene>
<reference evidence="2" key="1">
    <citation type="submission" date="2020-05" db="UniProtKB">
        <authorList>
            <consortium name="EnsemblMetazoa"/>
        </authorList>
    </citation>
    <scope>IDENTIFICATION</scope>
    <source>
        <strain evidence="2">USDA</strain>
    </source>
</reference>
<accession>A0A1I8NU30</accession>
<keyword evidence="1" id="KW-0732">Signal</keyword>
<feature type="signal peptide" evidence="1">
    <location>
        <begin position="1"/>
        <end position="24"/>
    </location>
</feature>
<dbReference type="InterPro" id="IPR010512">
    <property type="entry name" value="DUF1091"/>
</dbReference>
<dbReference type="KEGG" id="scac:106085039"/>
<dbReference type="PANTHER" id="PTHR20898:SF0">
    <property type="entry name" value="DAEDALUS ON 3-RELATED"/>
    <property type="match status" value="1"/>
</dbReference>
<feature type="chain" id="PRO_5009325492" evidence="1">
    <location>
        <begin position="25"/>
        <end position="184"/>
    </location>
</feature>
<evidence type="ECO:0000313" key="3">
    <source>
        <dbReference type="Proteomes" id="UP000095300"/>
    </source>
</evidence>